<dbReference type="Gene3D" id="3.30.420.10">
    <property type="entry name" value="Ribonuclease H-like superfamily/Ribonuclease H"/>
    <property type="match status" value="1"/>
</dbReference>
<dbReference type="PROSITE" id="PS50994">
    <property type="entry name" value="INTEGRASE"/>
    <property type="match status" value="1"/>
</dbReference>
<dbReference type="InterPro" id="IPR050951">
    <property type="entry name" value="Retrovirus_Pol_polyprotein"/>
</dbReference>
<keyword evidence="3" id="KW-1185">Reference proteome</keyword>
<organism evidence="4">
    <name type="scientific">Schistocephalus solidus</name>
    <name type="common">Tapeworm</name>
    <dbReference type="NCBI Taxonomy" id="70667"/>
    <lineage>
        <taxon>Eukaryota</taxon>
        <taxon>Metazoa</taxon>
        <taxon>Spiralia</taxon>
        <taxon>Lophotrochozoa</taxon>
        <taxon>Platyhelminthes</taxon>
        <taxon>Cestoda</taxon>
        <taxon>Eucestoda</taxon>
        <taxon>Diphyllobothriidea</taxon>
        <taxon>Diphyllobothriidae</taxon>
        <taxon>Schistocephalus</taxon>
    </lineage>
</organism>
<dbReference type="EMBL" id="UYSU01032546">
    <property type="protein sequence ID" value="VDL89855.1"/>
    <property type="molecule type" value="Genomic_DNA"/>
</dbReference>
<dbReference type="GO" id="GO:0015074">
    <property type="term" value="P:DNA integration"/>
    <property type="evidence" value="ECO:0007669"/>
    <property type="project" value="InterPro"/>
</dbReference>
<dbReference type="InterPro" id="IPR001584">
    <property type="entry name" value="Integrase_cat-core"/>
</dbReference>
<feature type="domain" description="Integrase catalytic" evidence="1">
    <location>
        <begin position="1"/>
        <end position="80"/>
    </location>
</feature>
<dbReference type="Proteomes" id="UP000275846">
    <property type="component" value="Unassembled WGS sequence"/>
</dbReference>
<reference evidence="2 3" key="2">
    <citation type="submission" date="2018-11" db="EMBL/GenBank/DDBJ databases">
        <authorList>
            <consortium name="Pathogen Informatics"/>
        </authorList>
    </citation>
    <scope>NUCLEOTIDE SEQUENCE [LARGE SCALE GENOMIC DNA]</scope>
    <source>
        <strain evidence="2 3">NST_G2</strain>
    </source>
</reference>
<dbReference type="InterPro" id="IPR012337">
    <property type="entry name" value="RNaseH-like_sf"/>
</dbReference>
<accession>A0A183SGX2</accession>
<gene>
    <name evidence="2" type="ORF">SSLN_LOCUS3470</name>
</gene>
<dbReference type="PANTHER" id="PTHR37984">
    <property type="entry name" value="PROTEIN CBG26694"/>
    <property type="match status" value="1"/>
</dbReference>
<dbReference type="PANTHER" id="PTHR37984:SF5">
    <property type="entry name" value="PROTEIN NYNRIN-LIKE"/>
    <property type="match status" value="1"/>
</dbReference>
<name>A0A183SGX2_SCHSO</name>
<evidence type="ECO:0000313" key="2">
    <source>
        <dbReference type="EMBL" id="VDL89855.1"/>
    </source>
</evidence>
<evidence type="ECO:0000313" key="3">
    <source>
        <dbReference type="Proteomes" id="UP000275846"/>
    </source>
</evidence>
<dbReference type="InterPro" id="IPR036397">
    <property type="entry name" value="RNaseH_sf"/>
</dbReference>
<dbReference type="OrthoDB" id="7758825at2759"/>
<reference evidence="4" key="1">
    <citation type="submission" date="2016-06" db="UniProtKB">
        <authorList>
            <consortium name="WormBaseParasite"/>
        </authorList>
    </citation>
    <scope>IDENTIFICATION</scope>
</reference>
<sequence>MDTKLMGTEGAAAYLDDIFVNGSTTGATINTVRRLFNRFGCPETLVSDNGGQFTSTAFTRCCKESGINHLRSPPAVQRKL</sequence>
<evidence type="ECO:0000259" key="1">
    <source>
        <dbReference type="PROSITE" id="PS50994"/>
    </source>
</evidence>
<dbReference type="AlphaFoldDB" id="A0A183SGX2"/>
<dbReference type="Pfam" id="PF00665">
    <property type="entry name" value="rve"/>
    <property type="match status" value="1"/>
</dbReference>
<proteinExistence type="predicted"/>
<dbReference type="WBParaSite" id="SSLN_0000357301-mRNA-1">
    <property type="protein sequence ID" value="SSLN_0000357301-mRNA-1"/>
    <property type="gene ID" value="SSLN_0000357301"/>
</dbReference>
<dbReference type="GO" id="GO:0003676">
    <property type="term" value="F:nucleic acid binding"/>
    <property type="evidence" value="ECO:0007669"/>
    <property type="project" value="InterPro"/>
</dbReference>
<evidence type="ECO:0000313" key="4">
    <source>
        <dbReference type="WBParaSite" id="SSLN_0000357301-mRNA-1"/>
    </source>
</evidence>
<protein>
    <submittedName>
        <fullName evidence="4">Integrase catalytic domain-containing protein</fullName>
    </submittedName>
</protein>
<dbReference type="SUPFAM" id="SSF53098">
    <property type="entry name" value="Ribonuclease H-like"/>
    <property type="match status" value="1"/>
</dbReference>